<reference evidence="2 3" key="1">
    <citation type="submission" date="2020-04" db="EMBL/GenBank/DDBJ databases">
        <title>Perkinsus olseni comparative genomics.</title>
        <authorList>
            <person name="Bogema D.R."/>
        </authorList>
    </citation>
    <scope>NUCLEOTIDE SEQUENCE [LARGE SCALE GENOMIC DNA]</scope>
    <source>
        <strain evidence="2">00978-12</strain>
    </source>
</reference>
<proteinExistence type="predicted"/>
<dbReference type="Proteomes" id="UP000541610">
    <property type="component" value="Unassembled WGS sequence"/>
</dbReference>
<dbReference type="AlphaFoldDB" id="A0A7J6PBK3"/>
<feature type="transmembrane region" description="Helical" evidence="1">
    <location>
        <begin position="275"/>
        <end position="302"/>
    </location>
</feature>
<keyword evidence="1" id="KW-1133">Transmembrane helix</keyword>
<feature type="transmembrane region" description="Helical" evidence="1">
    <location>
        <begin position="65"/>
        <end position="89"/>
    </location>
</feature>
<feature type="transmembrane region" description="Helical" evidence="1">
    <location>
        <begin position="434"/>
        <end position="454"/>
    </location>
</feature>
<dbReference type="InterPro" id="IPR018852">
    <property type="entry name" value="DUF2456"/>
</dbReference>
<feature type="transmembrane region" description="Helical" evidence="1">
    <location>
        <begin position="314"/>
        <end position="337"/>
    </location>
</feature>
<feature type="transmembrane region" description="Helical" evidence="1">
    <location>
        <begin position="26"/>
        <end position="53"/>
    </location>
</feature>
<accession>A0A7J6PBK3</accession>
<protein>
    <submittedName>
        <fullName evidence="2">Uncharacterized protein</fullName>
    </submittedName>
</protein>
<evidence type="ECO:0000313" key="3">
    <source>
        <dbReference type="Proteomes" id="UP000541610"/>
    </source>
</evidence>
<keyword evidence="1" id="KW-0472">Membrane</keyword>
<feature type="transmembrane region" description="Helical" evidence="1">
    <location>
        <begin position="399"/>
        <end position="422"/>
    </location>
</feature>
<evidence type="ECO:0000256" key="1">
    <source>
        <dbReference type="SAM" id="Phobius"/>
    </source>
</evidence>
<dbReference type="PANTHER" id="PTHR28297:SF1">
    <property type="entry name" value="FUNGAL PROTEIN"/>
    <property type="match status" value="1"/>
</dbReference>
<evidence type="ECO:0000313" key="2">
    <source>
        <dbReference type="EMBL" id="KAF4693529.1"/>
    </source>
</evidence>
<comment type="caution">
    <text evidence="2">The sequence shown here is derived from an EMBL/GenBank/DDBJ whole genome shotgun (WGS) entry which is preliminary data.</text>
</comment>
<gene>
    <name evidence="2" type="ORF">FOZ60_010709</name>
</gene>
<keyword evidence="1" id="KW-0812">Transmembrane</keyword>
<organism evidence="2 3">
    <name type="scientific">Perkinsus olseni</name>
    <name type="common">Perkinsus atlanticus</name>
    <dbReference type="NCBI Taxonomy" id="32597"/>
    <lineage>
        <taxon>Eukaryota</taxon>
        <taxon>Sar</taxon>
        <taxon>Alveolata</taxon>
        <taxon>Perkinsozoa</taxon>
        <taxon>Perkinsea</taxon>
        <taxon>Perkinsida</taxon>
        <taxon>Perkinsidae</taxon>
        <taxon>Perkinsus</taxon>
    </lineage>
</organism>
<feature type="transmembrane region" description="Helical" evidence="1">
    <location>
        <begin position="148"/>
        <end position="172"/>
    </location>
</feature>
<dbReference type="OrthoDB" id="444155at2759"/>
<dbReference type="PANTHER" id="PTHR28297">
    <property type="entry name" value="FUNGAL PROTEIN"/>
    <property type="match status" value="1"/>
</dbReference>
<name>A0A7J6PBK3_PEROL</name>
<sequence>MSTDQDEYGSLTLFHHKFKALLSMPLWFYLSMVSVMSVVIAAGINVWVAHAIYPPDIAVQAGVWAWPHTICGDLVITAAASFFGTWMMAPTMSLNLIITGFPAEVKPSSFPRVSMKIPRWLKINPVFGKDPENPMSICSEGTAAVRQVIVAGIGAAIMAGTWGIILSLFMMLHPIPWCRGDLMLLKGLYGAVTEAICNSLAMAVRSHPSLSSDELVGCAGAFTPIRSCTATRAVIRQSASFYAVFCFIMSANLAEDGSETPVINDRKKPLLRIPLWFYFSSACAISIIIATAINVGVAYAMYTPEIAAQTAVWAWPYTICGDLVITAAASFLVTWMLTPTIGLNDFIGGFPVETKASTFPRVNRKLPWTWLEINPLFGRDPENPIPKCTAFKRQFRMGIIGAIALAATWGIILSLFMMIHPLPWSQSDLVLLKGLYGAVTEAICVIFAMVILVVQVSPRMNLLAAQEGSSPADLAQLSEP</sequence>
<dbReference type="EMBL" id="JABANP010000044">
    <property type="protein sequence ID" value="KAF4693529.1"/>
    <property type="molecule type" value="Genomic_DNA"/>
</dbReference>